<comment type="caution">
    <text evidence="3">The sequence shown here is derived from an EMBL/GenBank/DDBJ whole genome shotgun (WGS) entry which is preliminary data.</text>
</comment>
<feature type="chain" id="PRO_5045052170" evidence="1">
    <location>
        <begin position="20"/>
        <end position="582"/>
    </location>
</feature>
<evidence type="ECO:0000256" key="1">
    <source>
        <dbReference type="SAM" id="SignalP"/>
    </source>
</evidence>
<protein>
    <submittedName>
        <fullName evidence="3">Alpha-L-rhamnosidase</fullName>
    </submittedName>
</protein>
<dbReference type="InterPro" id="IPR008928">
    <property type="entry name" value="6-hairpin_glycosidase_sf"/>
</dbReference>
<name>A0ABT0C095_9BACT</name>
<dbReference type="RefSeq" id="WP_243324368.1">
    <property type="nucleotide sequence ID" value="NZ_JAKZMM010000014.1"/>
</dbReference>
<keyword evidence="4" id="KW-1185">Reference proteome</keyword>
<dbReference type="InterPro" id="IPR012341">
    <property type="entry name" value="6hp_glycosidase-like_sf"/>
</dbReference>
<accession>A0ABT0C095</accession>
<dbReference type="Pfam" id="PF17389">
    <property type="entry name" value="Bac_rhamnosid6H"/>
    <property type="match status" value="1"/>
</dbReference>
<evidence type="ECO:0000259" key="2">
    <source>
        <dbReference type="Pfam" id="PF17389"/>
    </source>
</evidence>
<evidence type="ECO:0000313" key="3">
    <source>
        <dbReference type="EMBL" id="MCJ2380417.1"/>
    </source>
</evidence>
<dbReference type="Proteomes" id="UP001165444">
    <property type="component" value="Unassembled WGS sequence"/>
</dbReference>
<dbReference type="InterPro" id="IPR035396">
    <property type="entry name" value="Bac_rhamnosid6H"/>
</dbReference>
<feature type="domain" description="Alpha-L-rhamnosidase six-hairpin glycosidase" evidence="2">
    <location>
        <begin position="183"/>
        <end position="521"/>
    </location>
</feature>
<reference evidence="3 4" key="1">
    <citation type="submission" date="2022-03" db="EMBL/GenBank/DDBJ databases">
        <title>Parabacteroides sp. nov. isolated from swine feces.</title>
        <authorList>
            <person name="Bak J.E."/>
        </authorList>
    </citation>
    <scope>NUCLEOTIDE SEQUENCE [LARGE SCALE GENOMIC DNA]</scope>
    <source>
        <strain evidence="3 4">AGMB00274</strain>
    </source>
</reference>
<proteinExistence type="predicted"/>
<feature type="signal peptide" evidence="1">
    <location>
        <begin position="1"/>
        <end position="19"/>
    </location>
</feature>
<sequence>MRKSWLVLGASLAFTVAFAQQRDSRIREYLSPVRIVWQQDSVQIENEHYLLSPGNGQADLSNSRVCVMRSTDARHPALLLDFGKEIQGGIQLVTGMPASQKPVRIRVRFGESVSEAMCEIDGKNGATNDHAVRDFQLSLPWLGVAEVGNSGFRFVRIDLPDDSVELQLKEIRAIATYRDIPYKGSFRCNDERLNQIWQTGAYTVHLNLQEYLWDGIKRDRLVWIGDMHPEVMTVNTVFGYNEAVPKSLDLTRNITPLPNWMNGISSYSIWWLLIQRDWFRYQGDWTYLQSQKDYLVDLLKVLISKVDASGREHLDGMRFLDWPSNENPEAINAGLQALMVQAMKYGAELCSLLQEPELASTCLETEVRLRKAAPQVIKPFLALKKKQTEPGMKQAAALLAWAGLMDANEADQKYLSQEGGHGFSTFYGYYMLRSMALAGNYSGALDIIRSYWGAMLDMGATTFWEDFNLDWLPNAAPIDELVPAGKKDIHGDFGAYCYKGFRHSLCHGWASGPTSWLTEYVLGVEVLEPGCRVLRIVPHLADLEWVEGTFPTPKGIVKIRHEKQPDGSISSKIDAPEGIVIK</sequence>
<keyword evidence="1" id="KW-0732">Signal</keyword>
<gene>
    <name evidence="3" type="ORF">MUN53_07300</name>
</gene>
<dbReference type="PANTHER" id="PTHR34987">
    <property type="entry name" value="C, PUTATIVE (AFU_ORTHOLOGUE AFUA_3G02880)-RELATED"/>
    <property type="match status" value="1"/>
</dbReference>
<dbReference type="PANTHER" id="PTHR34987:SF6">
    <property type="entry name" value="ALPHA-L-RHAMNOSIDASE SIX-HAIRPIN GLYCOSIDASE DOMAIN-CONTAINING PROTEIN"/>
    <property type="match status" value="1"/>
</dbReference>
<dbReference type="EMBL" id="JAKZMM010000014">
    <property type="protein sequence ID" value="MCJ2380417.1"/>
    <property type="molecule type" value="Genomic_DNA"/>
</dbReference>
<organism evidence="3 4">
    <name type="scientific">Parabacteroides faecalis</name>
    <dbReference type="NCBI Taxonomy" id="2924040"/>
    <lineage>
        <taxon>Bacteria</taxon>
        <taxon>Pseudomonadati</taxon>
        <taxon>Bacteroidota</taxon>
        <taxon>Bacteroidia</taxon>
        <taxon>Bacteroidales</taxon>
        <taxon>Tannerellaceae</taxon>
        <taxon>Parabacteroides</taxon>
    </lineage>
</organism>
<dbReference type="Gene3D" id="1.50.10.10">
    <property type="match status" value="1"/>
</dbReference>
<evidence type="ECO:0000313" key="4">
    <source>
        <dbReference type="Proteomes" id="UP001165444"/>
    </source>
</evidence>
<dbReference type="Gene3D" id="2.60.420.10">
    <property type="entry name" value="Maltose phosphorylase, domain 3"/>
    <property type="match status" value="1"/>
</dbReference>
<dbReference type="SUPFAM" id="SSF48208">
    <property type="entry name" value="Six-hairpin glycosidases"/>
    <property type="match status" value="1"/>
</dbReference>